<reference evidence="2 3" key="1">
    <citation type="journal article" date="2016" name="Nat. Commun.">
        <title>Thousands of microbial genomes shed light on interconnected biogeochemical processes in an aquifer system.</title>
        <authorList>
            <person name="Anantharaman K."/>
            <person name="Brown C.T."/>
            <person name="Hug L.A."/>
            <person name="Sharon I."/>
            <person name="Castelle C.J."/>
            <person name="Probst A.J."/>
            <person name="Thomas B.C."/>
            <person name="Singh A."/>
            <person name="Wilkins M.J."/>
            <person name="Karaoz U."/>
            <person name="Brodie E.L."/>
            <person name="Williams K.H."/>
            <person name="Hubbard S.S."/>
            <person name="Banfield J.F."/>
        </authorList>
    </citation>
    <scope>NUCLEOTIDE SEQUENCE [LARGE SCALE GENOMIC DNA]</scope>
</reference>
<evidence type="ECO:0000313" key="3">
    <source>
        <dbReference type="Proteomes" id="UP000176287"/>
    </source>
</evidence>
<dbReference type="AlphaFoldDB" id="A0A1G2CEM8"/>
<keyword evidence="1" id="KW-0472">Membrane</keyword>
<dbReference type="PANTHER" id="PTHR37304:SF1">
    <property type="entry name" value="MEMBRANE PROTEIN"/>
    <property type="match status" value="1"/>
</dbReference>
<protein>
    <submittedName>
        <fullName evidence="2">DUF378 domain-containing protein</fullName>
    </submittedName>
</protein>
<organism evidence="2 3">
    <name type="scientific">Candidatus Liptonbacteria bacterium RIFCSPLOWO2_01_FULL_45_15</name>
    <dbReference type="NCBI Taxonomy" id="1798649"/>
    <lineage>
        <taxon>Bacteria</taxon>
        <taxon>Candidatus Liptoniibacteriota</taxon>
    </lineage>
</organism>
<evidence type="ECO:0000256" key="1">
    <source>
        <dbReference type="SAM" id="Phobius"/>
    </source>
</evidence>
<dbReference type="Proteomes" id="UP000176287">
    <property type="component" value="Unassembled WGS sequence"/>
</dbReference>
<name>A0A1G2CEM8_9BACT</name>
<proteinExistence type="predicted"/>
<comment type="caution">
    <text evidence="2">The sequence shown here is derived from an EMBL/GenBank/DDBJ whole genome shotgun (WGS) entry which is preliminary data.</text>
</comment>
<dbReference type="Pfam" id="PF04070">
    <property type="entry name" value="DUF378"/>
    <property type="match status" value="1"/>
</dbReference>
<dbReference type="InterPro" id="IPR007211">
    <property type="entry name" value="DUF378"/>
</dbReference>
<keyword evidence="1" id="KW-0812">Transmembrane</keyword>
<dbReference type="STRING" id="1798649.A3B13_01380"/>
<dbReference type="PANTHER" id="PTHR37304">
    <property type="entry name" value="MEMBRANE PROTEIN-RELATED"/>
    <property type="match status" value="1"/>
</dbReference>
<accession>A0A1G2CEM8</accession>
<gene>
    <name evidence="2" type="ORF">A3B13_01380</name>
</gene>
<feature type="transmembrane region" description="Helical" evidence="1">
    <location>
        <begin position="6"/>
        <end position="27"/>
    </location>
</feature>
<keyword evidence="1" id="KW-1133">Transmembrane helix</keyword>
<evidence type="ECO:0000313" key="2">
    <source>
        <dbReference type="EMBL" id="OGY99686.1"/>
    </source>
</evidence>
<sequence>MKSLHIVTFVLLAVGGLNWLLVGLFGWDIGSIFGGQDALVSRVIYVLVGLSAIAEIVAHKGNCKACGSM</sequence>
<feature type="transmembrane region" description="Helical" evidence="1">
    <location>
        <begin position="39"/>
        <end position="58"/>
    </location>
</feature>
<dbReference type="EMBL" id="MHKZ01000034">
    <property type="protein sequence ID" value="OGY99686.1"/>
    <property type="molecule type" value="Genomic_DNA"/>
</dbReference>